<evidence type="ECO:0000259" key="1">
    <source>
        <dbReference type="Pfam" id="PF04296"/>
    </source>
</evidence>
<comment type="caution">
    <text evidence="2">The sequence shown here is derived from an EMBL/GenBank/DDBJ whole genome shotgun (WGS) entry which is preliminary data.</text>
</comment>
<dbReference type="RefSeq" id="WP_187222083.1">
    <property type="nucleotide sequence ID" value="NZ_JABVED010000011.1"/>
</dbReference>
<dbReference type="Gene3D" id="3.30.1230.10">
    <property type="entry name" value="YlxR-like"/>
    <property type="match status" value="1"/>
</dbReference>
<dbReference type="Proteomes" id="UP000734823">
    <property type="component" value="Unassembled WGS sequence"/>
</dbReference>
<evidence type="ECO:0000313" key="2">
    <source>
        <dbReference type="EMBL" id="MBC6449367.1"/>
    </source>
</evidence>
<proteinExistence type="predicted"/>
<gene>
    <name evidence="2" type="ORF">GPZ80_19570</name>
</gene>
<dbReference type="SUPFAM" id="SSF64376">
    <property type="entry name" value="YlxR-like"/>
    <property type="match status" value="1"/>
</dbReference>
<dbReference type="PANTHER" id="PTHR34215">
    <property type="entry name" value="BLL0784 PROTEIN"/>
    <property type="match status" value="1"/>
</dbReference>
<keyword evidence="3" id="KW-1185">Reference proteome</keyword>
<feature type="domain" description="YlxR" evidence="1">
    <location>
        <begin position="19"/>
        <end position="81"/>
    </location>
</feature>
<dbReference type="InterPro" id="IPR007393">
    <property type="entry name" value="YlxR_dom"/>
</dbReference>
<dbReference type="InterPro" id="IPR037465">
    <property type="entry name" value="YlxR"/>
</dbReference>
<name>A0ABR7L9V3_9PSEU</name>
<dbReference type="EMBL" id="JABVED010000011">
    <property type="protein sequence ID" value="MBC6449367.1"/>
    <property type="molecule type" value="Genomic_DNA"/>
</dbReference>
<accession>A0ABR7L9V3</accession>
<evidence type="ECO:0000313" key="3">
    <source>
        <dbReference type="Proteomes" id="UP000734823"/>
    </source>
</evidence>
<organism evidence="2 3">
    <name type="scientific">Actinokineospora xionganensis</name>
    <dbReference type="NCBI Taxonomy" id="2684470"/>
    <lineage>
        <taxon>Bacteria</taxon>
        <taxon>Bacillati</taxon>
        <taxon>Actinomycetota</taxon>
        <taxon>Actinomycetes</taxon>
        <taxon>Pseudonocardiales</taxon>
        <taxon>Pseudonocardiaceae</taxon>
        <taxon>Actinokineospora</taxon>
    </lineage>
</organism>
<dbReference type="InterPro" id="IPR035931">
    <property type="entry name" value="YlxR-like_sf"/>
</dbReference>
<sequence>MVHRQEPVSARPDGASPVRTCVGCRARAADRKLLRVVLVDGDAFPDPRRRMPGRGAWIHPDLGCLALAEKRRAFTRAFKVPGVLGVDVVRAEIERLAGSGVGRPHTVEEDRKQVDPS</sequence>
<dbReference type="PANTHER" id="PTHR34215:SF1">
    <property type="entry name" value="YLXR DOMAIN-CONTAINING PROTEIN"/>
    <property type="match status" value="1"/>
</dbReference>
<protein>
    <submittedName>
        <fullName evidence="2">YlxR family protein</fullName>
    </submittedName>
</protein>
<reference evidence="2 3" key="1">
    <citation type="submission" date="2020-06" db="EMBL/GenBank/DDBJ databases">
        <title>Actinokineospora xiongansis sp. nov., isolated from soil of Baiyangdian.</title>
        <authorList>
            <person name="Zhang X."/>
        </authorList>
    </citation>
    <scope>NUCLEOTIDE SEQUENCE [LARGE SCALE GENOMIC DNA]</scope>
    <source>
        <strain evidence="2 3">HBU206404</strain>
    </source>
</reference>
<dbReference type="Pfam" id="PF04296">
    <property type="entry name" value="YlxR"/>
    <property type="match status" value="1"/>
</dbReference>